<protein>
    <submittedName>
        <fullName evidence="1">Uncharacterized protein</fullName>
    </submittedName>
</protein>
<name>A0A224YAL8_9ACAR</name>
<reference evidence="1" key="1">
    <citation type="journal article" date="2017" name="Parasit. Vectors">
        <title>Sialotranscriptomics of Rhipicephalus zambeziensis reveals intricate expression profiles of secretory proteins and suggests tight temporal transcriptional regulation during blood-feeding.</title>
        <authorList>
            <person name="de Castro M.H."/>
            <person name="de Klerk D."/>
            <person name="Pienaar R."/>
            <person name="Rees D.J.G."/>
            <person name="Mans B.J."/>
        </authorList>
    </citation>
    <scope>NUCLEOTIDE SEQUENCE</scope>
    <source>
        <tissue evidence="1">Salivary glands</tissue>
    </source>
</reference>
<dbReference type="AlphaFoldDB" id="A0A224YAL8"/>
<organism evidence="1">
    <name type="scientific">Rhipicephalus zambeziensis</name>
    <dbReference type="NCBI Taxonomy" id="60191"/>
    <lineage>
        <taxon>Eukaryota</taxon>
        <taxon>Metazoa</taxon>
        <taxon>Ecdysozoa</taxon>
        <taxon>Arthropoda</taxon>
        <taxon>Chelicerata</taxon>
        <taxon>Arachnida</taxon>
        <taxon>Acari</taxon>
        <taxon>Parasitiformes</taxon>
        <taxon>Ixodida</taxon>
        <taxon>Ixodoidea</taxon>
        <taxon>Ixodidae</taxon>
        <taxon>Rhipicephalinae</taxon>
        <taxon>Rhipicephalus</taxon>
        <taxon>Rhipicephalus</taxon>
    </lineage>
</organism>
<proteinExistence type="predicted"/>
<evidence type="ECO:0000313" key="1">
    <source>
        <dbReference type="EMBL" id="MAA14718.1"/>
    </source>
</evidence>
<dbReference type="EMBL" id="GFPF01003572">
    <property type="protein sequence ID" value="MAA14718.1"/>
    <property type="molecule type" value="Transcribed_RNA"/>
</dbReference>
<accession>A0A224YAL8</accession>
<sequence length="83" mass="9647">MQFCSIYRNQPRLASTTGRNSPHLSRHPQQPTIASVYINQNTINILEIISVYLQFRKSYNNNSLRMRNTCCQCTEIRTLLPST</sequence>